<evidence type="ECO:0000256" key="6">
    <source>
        <dbReference type="ARBA" id="ARBA00022777"/>
    </source>
</evidence>
<dbReference type="AlphaFoldDB" id="A0A238L1E7"/>
<sequence>MKDTSEAATEVPTVIEDDRLNEPKRLKVLSRMGLMDGVPVDAQERAVRLASRLLNVPVSLVSFVDDKSQFFAAQTGLPDEIAQGRGTPLSHSVCQHVVRSRAPLVVPDARRDPLLRDNGAVRDMAVVAYLGVPIHSPEGLVLGSFCAIDTQPRDWTPEDVDHLRDIAEMIESDLRLRDALDERDVVLQEMTHRVKNLFTIVNSILRMERSAHDSAADLARSLGARLKALSDAHEMIVPLVNAHHSRGATTTLDALTRKLMAPYGAVDGLRLAIDGPPVEIGAKAAVYLTLALHELATNATKYGGLSVDGGALAVRWEVSGDDTLVLTWEESGLARGDRVEPSPGFGSRLLSVAVEGQLSGSMETETSDKRFSRVLRIPLSRLRA</sequence>
<dbReference type="GO" id="GO:0004673">
    <property type="term" value="F:protein histidine kinase activity"/>
    <property type="evidence" value="ECO:0007669"/>
    <property type="project" value="UniProtKB-EC"/>
</dbReference>
<evidence type="ECO:0000256" key="1">
    <source>
        <dbReference type="ARBA" id="ARBA00000085"/>
    </source>
</evidence>
<evidence type="ECO:0000256" key="3">
    <source>
        <dbReference type="ARBA" id="ARBA00022553"/>
    </source>
</evidence>
<dbReference type="Pfam" id="PF07536">
    <property type="entry name" value="HWE_HK"/>
    <property type="match status" value="1"/>
</dbReference>
<evidence type="ECO:0000313" key="10">
    <source>
        <dbReference type="EMBL" id="SMX48690.1"/>
    </source>
</evidence>
<evidence type="ECO:0000259" key="8">
    <source>
        <dbReference type="SMART" id="SM00065"/>
    </source>
</evidence>
<keyword evidence="5" id="KW-0547">Nucleotide-binding</keyword>
<gene>
    <name evidence="10" type="ORF">MAA8898_04044</name>
</gene>
<evidence type="ECO:0000256" key="7">
    <source>
        <dbReference type="ARBA" id="ARBA00022840"/>
    </source>
</evidence>
<dbReference type="Gene3D" id="3.30.450.40">
    <property type="match status" value="1"/>
</dbReference>
<dbReference type="InterPro" id="IPR029016">
    <property type="entry name" value="GAF-like_dom_sf"/>
</dbReference>
<evidence type="ECO:0000256" key="4">
    <source>
        <dbReference type="ARBA" id="ARBA00022679"/>
    </source>
</evidence>
<proteinExistence type="predicted"/>
<keyword evidence="6 10" id="KW-0418">Kinase</keyword>
<dbReference type="Gene3D" id="3.30.565.10">
    <property type="entry name" value="Histidine kinase-like ATPase, C-terminal domain"/>
    <property type="match status" value="1"/>
</dbReference>
<dbReference type="PANTHER" id="PTHR43102:SF2">
    <property type="entry name" value="GAF DOMAIN-CONTAINING PROTEIN"/>
    <property type="match status" value="1"/>
</dbReference>
<dbReference type="InterPro" id="IPR036890">
    <property type="entry name" value="HATPase_C_sf"/>
</dbReference>
<name>A0A238L1E7_9RHOB</name>
<feature type="domain" description="Signal transduction histidine kinase HWE region" evidence="9">
    <location>
        <begin position="189"/>
        <end position="277"/>
    </location>
</feature>
<evidence type="ECO:0000256" key="5">
    <source>
        <dbReference type="ARBA" id="ARBA00022741"/>
    </source>
</evidence>
<feature type="domain" description="GAF" evidence="8">
    <location>
        <begin position="38"/>
        <end position="184"/>
    </location>
</feature>
<dbReference type="InterPro" id="IPR003018">
    <property type="entry name" value="GAF"/>
</dbReference>
<dbReference type="SMART" id="SM00065">
    <property type="entry name" value="GAF"/>
    <property type="match status" value="1"/>
</dbReference>
<dbReference type="Pfam" id="PF01590">
    <property type="entry name" value="GAF"/>
    <property type="match status" value="1"/>
</dbReference>
<dbReference type="SUPFAM" id="SSF55781">
    <property type="entry name" value="GAF domain-like"/>
    <property type="match status" value="1"/>
</dbReference>
<evidence type="ECO:0000259" key="9">
    <source>
        <dbReference type="SMART" id="SM00911"/>
    </source>
</evidence>
<accession>A0A238L1E7</accession>
<comment type="catalytic activity">
    <reaction evidence="1">
        <text>ATP + protein L-histidine = ADP + protein N-phospho-L-histidine.</text>
        <dbReference type="EC" id="2.7.13.3"/>
    </reaction>
</comment>
<organism evidence="10 11">
    <name type="scientific">Maliponia aquimaris</name>
    <dbReference type="NCBI Taxonomy" id="1673631"/>
    <lineage>
        <taxon>Bacteria</taxon>
        <taxon>Pseudomonadati</taxon>
        <taxon>Pseudomonadota</taxon>
        <taxon>Alphaproteobacteria</taxon>
        <taxon>Rhodobacterales</taxon>
        <taxon>Paracoccaceae</taxon>
        <taxon>Maliponia</taxon>
    </lineage>
</organism>
<dbReference type="GO" id="GO:0005524">
    <property type="term" value="F:ATP binding"/>
    <property type="evidence" value="ECO:0007669"/>
    <property type="project" value="UniProtKB-KW"/>
</dbReference>
<keyword evidence="3" id="KW-0597">Phosphoprotein</keyword>
<protein>
    <recommendedName>
        <fullName evidence="2">histidine kinase</fullName>
        <ecNumber evidence="2">2.7.13.3</ecNumber>
    </recommendedName>
</protein>
<dbReference type="PANTHER" id="PTHR43102">
    <property type="entry name" value="SLR1143 PROTEIN"/>
    <property type="match status" value="1"/>
</dbReference>
<reference evidence="10 11" key="1">
    <citation type="submission" date="2017-05" db="EMBL/GenBank/DDBJ databases">
        <authorList>
            <person name="Song R."/>
            <person name="Chenine A.L."/>
            <person name="Ruprecht R.M."/>
        </authorList>
    </citation>
    <scope>NUCLEOTIDE SEQUENCE [LARGE SCALE GENOMIC DNA]</scope>
    <source>
        <strain evidence="10 11">CECT 8898</strain>
    </source>
</reference>
<evidence type="ECO:0000256" key="2">
    <source>
        <dbReference type="ARBA" id="ARBA00012438"/>
    </source>
</evidence>
<keyword evidence="7" id="KW-0067">ATP-binding</keyword>
<dbReference type="SMART" id="SM00911">
    <property type="entry name" value="HWE_HK"/>
    <property type="match status" value="1"/>
</dbReference>
<evidence type="ECO:0000313" key="11">
    <source>
        <dbReference type="Proteomes" id="UP000207598"/>
    </source>
</evidence>
<dbReference type="EC" id="2.7.13.3" evidence="2"/>
<keyword evidence="4 10" id="KW-0808">Transferase</keyword>
<dbReference type="Proteomes" id="UP000207598">
    <property type="component" value="Unassembled WGS sequence"/>
</dbReference>
<dbReference type="RefSeq" id="WP_176445246.1">
    <property type="nucleotide sequence ID" value="NZ_FXYF01000014.1"/>
</dbReference>
<dbReference type="InterPro" id="IPR011102">
    <property type="entry name" value="Sig_transdc_His_kinase_HWE"/>
</dbReference>
<dbReference type="EMBL" id="FXYF01000014">
    <property type="protein sequence ID" value="SMX48690.1"/>
    <property type="molecule type" value="Genomic_DNA"/>
</dbReference>
<keyword evidence="11" id="KW-1185">Reference proteome</keyword>